<dbReference type="Proteomes" id="UP001327560">
    <property type="component" value="Chromosome 3"/>
</dbReference>
<name>A0AAQ3K8J6_9LILI</name>
<sequence>MILRSMKHVRLMTRSRSMSTNGSHRDRIPLLWSSSSSSAGTCRSMYSGDSTARRPSVMATSFSVEVLRPMQLFSWCFASGQPCAFMSLEKAILKDVKIAFLIVYFSFTC</sequence>
<organism evidence="1 2">
    <name type="scientific">Canna indica</name>
    <name type="common">Indian-shot</name>
    <dbReference type="NCBI Taxonomy" id="4628"/>
    <lineage>
        <taxon>Eukaryota</taxon>
        <taxon>Viridiplantae</taxon>
        <taxon>Streptophyta</taxon>
        <taxon>Embryophyta</taxon>
        <taxon>Tracheophyta</taxon>
        <taxon>Spermatophyta</taxon>
        <taxon>Magnoliopsida</taxon>
        <taxon>Liliopsida</taxon>
        <taxon>Zingiberales</taxon>
        <taxon>Cannaceae</taxon>
        <taxon>Canna</taxon>
    </lineage>
</organism>
<evidence type="ECO:0000313" key="2">
    <source>
        <dbReference type="Proteomes" id="UP001327560"/>
    </source>
</evidence>
<dbReference type="EMBL" id="CP136892">
    <property type="protein sequence ID" value="WOL02633.1"/>
    <property type="molecule type" value="Genomic_DNA"/>
</dbReference>
<accession>A0AAQ3K8J6</accession>
<dbReference type="AlphaFoldDB" id="A0AAQ3K8J6"/>
<keyword evidence="2" id="KW-1185">Reference proteome</keyword>
<evidence type="ECO:0000313" key="1">
    <source>
        <dbReference type="EMBL" id="WOL02633.1"/>
    </source>
</evidence>
<protein>
    <submittedName>
        <fullName evidence="1">Uncharacterized protein</fullName>
    </submittedName>
</protein>
<proteinExistence type="predicted"/>
<reference evidence="1 2" key="1">
    <citation type="submission" date="2023-10" db="EMBL/GenBank/DDBJ databases">
        <title>Chromosome-scale genome assembly provides insights into flower coloration mechanisms of Canna indica.</title>
        <authorList>
            <person name="Li C."/>
        </authorList>
    </citation>
    <scope>NUCLEOTIDE SEQUENCE [LARGE SCALE GENOMIC DNA]</scope>
    <source>
        <tissue evidence="1">Flower</tissue>
    </source>
</reference>
<gene>
    <name evidence="1" type="ORF">Cni_G11352</name>
</gene>